<dbReference type="InterPro" id="IPR003593">
    <property type="entry name" value="AAA+_ATPase"/>
</dbReference>
<dbReference type="NCBIfam" id="NF007739">
    <property type="entry name" value="PRK10419.1"/>
    <property type="match status" value="2"/>
</dbReference>
<dbReference type="GO" id="GO:0005524">
    <property type="term" value="F:ATP binding"/>
    <property type="evidence" value="ECO:0007669"/>
    <property type="project" value="UniProtKB-KW"/>
</dbReference>
<comment type="caution">
    <text evidence="9">The sequence shown here is derived from an EMBL/GenBank/DDBJ whole genome shotgun (WGS) entry which is preliminary data.</text>
</comment>
<keyword evidence="4" id="KW-1003">Cell membrane</keyword>
<dbReference type="NCBIfam" id="NF008453">
    <property type="entry name" value="PRK11308.1"/>
    <property type="match status" value="2"/>
</dbReference>
<dbReference type="CDD" id="cd03257">
    <property type="entry name" value="ABC_NikE_OppD_transporters"/>
    <property type="match status" value="2"/>
</dbReference>
<evidence type="ECO:0000256" key="1">
    <source>
        <dbReference type="ARBA" id="ARBA00004202"/>
    </source>
</evidence>
<dbReference type="InterPro" id="IPR027417">
    <property type="entry name" value="P-loop_NTPase"/>
</dbReference>
<dbReference type="Pfam" id="PF08352">
    <property type="entry name" value="oligo_HPY"/>
    <property type="match status" value="2"/>
</dbReference>
<dbReference type="InterPro" id="IPR017871">
    <property type="entry name" value="ABC_transporter-like_CS"/>
</dbReference>
<keyword evidence="3" id="KW-0813">Transport</keyword>
<feature type="domain" description="ABC transporter" evidence="8">
    <location>
        <begin position="4"/>
        <end position="254"/>
    </location>
</feature>
<dbReference type="InterPro" id="IPR003439">
    <property type="entry name" value="ABC_transporter-like_ATP-bd"/>
</dbReference>
<evidence type="ECO:0000256" key="6">
    <source>
        <dbReference type="ARBA" id="ARBA00022840"/>
    </source>
</evidence>
<gene>
    <name evidence="9" type="ORF">AB6A68_10735</name>
</gene>
<evidence type="ECO:0000256" key="3">
    <source>
        <dbReference type="ARBA" id="ARBA00022448"/>
    </source>
</evidence>
<dbReference type="SMART" id="SM00382">
    <property type="entry name" value="AAA"/>
    <property type="match status" value="2"/>
</dbReference>
<evidence type="ECO:0000256" key="2">
    <source>
        <dbReference type="ARBA" id="ARBA00005417"/>
    </source>
</evidence>
<comment type="subcellular location">
    <subcellularLocation>
        <location evidence="1">Cell membrane</location>
        <topology evidence="1">Peripheral membrane protein</topology>
    </subcellularLocation>
</comment>
<evidence type="ECO:0000256" key="4">
    <source>
        <dbReference type="ARBA" id="ARBA00022475"/>
    </source>
</evidence>
<dbReference type="PANTHER" id="PTHR43297">
    <property type="entry name" value="OLIGOPEPTIDE TRANSPORT ATP-BINDING PROTEIN APPD"/>
    <property type="match status" value="1"/>
</dbReference>
<accession>A0ABV3Y425</accession>
<dbReference type="Gene3D" id="3.40.50.300">
    <property type="entry name" value="P-loop containing nucleotide triphosphate hydrolases"/>
    <property type="match status" value="2"/>
</dbReference>
<dbReference type="PROSITE" id="PS50893">
    <property type="entry name" value="ABC_TRANSPORTER_2"/>
    <property type="match status" value="2"/>
</dbReference>
<keyword evidence="5" id="KW-0547">Nucleotide-binding</keyword>
<dbReference type="Pfam" id="PF00005">
    <property type="entry name" value="ABC_tran"/>
    <property type="match status" value="2"/>
</dbReference>
<dbReference type="SUPFAM" id="SSF52540">
    <property type="entry name" value="P-loop containing nucleoside triphosphate hydrolases"/>
    <property type="match status" value="2"/>
</dbReference>
<feature type="domain" description="ABC transporter" evidence="8">
    <location>
        <begin position="369"/>
        <end position="608"/>
    </location>
</feature>
<keyword evidence="7" id="KW-0472">Membrane</keyword>
<organism evidence="9 10">
    <name type="scientific">Ferrimicrobium acidiphilum</name>
    <dbReference type="NCBI Taxonomy" id="121039"/>
    <lineage>
        <taxon>Bacteria</taxon>
        <taxon>Bacillati</taxon>
        <taxon>Actinomycetota</taxon>
        <taxon>Acidimicrobiia</taxon>
        <taxon>Acidimicrobiales</taxon>
        <taxon>Acidimicrobiaceae</taxon>
        <taxon>Ferrimicrobium</taxon>
    </lineage>
</organism>
<evidence type="ECO:0000313" key="10">
    <source>
        <dbReference type="Proteomes" id="UP001560267"/>
    </source>
</evidence>
<sequence length="692" mass="75022">MPLLEVRDLRVEIAQRQATVHALDGVSLTVNSGETVGLVGESGSGKTMTGMAVMGLLPKGGSITTGEILLNGRDLAKCSEKEMQAVRGMEVGMVFQDPMTALNPTMTIGRQVAEPLRRHLEISKAAARDRVVELLSLVGMPRPKEQAREYPHQLSGGLRQRVVIAIALACNPKLLIADEPTTALDVTIQAQILDLLDHLRVQLQLGVILITHDMGIVAGRADRVEVMYAGRIVEEAPTEDLFFEPRHPYAEALLASLPDLESDRSRGLFAIGGLPPDLSHPPANCRFAERCMYTRDECKSTDPHLSELGGGRSVACLFPRAANRLAEIRVRPSREELLVDSSAVDHSADRTAGALLDAVGVAKEFKVSSRIQLRRRAAVTLKAVSGVSLMVMPGETLGLVGESGCGKTTLGRMLAGLEVPSDGTIRFQGEEVSGSSGNRMRRLRRDLQMMFQDPYASLDPRMRVGSIIEEPMRLQHVGSHTERQARVRQLMGEVGLSLALIDRYPHEFSGGQRQRIGLARALSLNPKLLVADEPVSALDVSIRSQVINLMCQLQETHGLTYVVISHDLSVVRYMADRVAVMYLGKIVEIGPTASLYARPAHPYTDGLLKSIPVPDPMVARTRREASVTGELPSAINPPSGCRFRTRCPRAASLCAEVEPVLRDFGGGQAAACHFPLQPSVLEGQPQVPVGDG</sequence>
<dbReference type="InterPro" id="IPR013563">
    <property type="entry name" value="Oligopep_ABC_C"/>
</dbReference>
<dbReference type="EMBL" id="JBFSHR010000045">
    <property type="protein sequence ID" value="MEX6430302.1"/>
    <property type="molecule type" value="Genomic_DNA"/>
</dbReference>
<evidence type="ECO:0000256" key="7">
    <source>
        <dbReference type="ARBA" id="ARBA00023136"/>
    </source>
</evidence>
<dbReference type="RefSeq" id="WP_298344550.1">
    <property type="nucleotide sequence ID" value="NZ_JBFSHR010000045.1"/>
</dbReference>
<name>A0ABV3Y425_9ACTN</name>
<proteinExistence type="inferred from homology"/>
<evidence type="ECO:0000256" key="5">
    <source>
        <dbReference type="ARBA" id="ARBA00022741"/>
    </source>
</evidence>
<reference evidence="9 10" key="1">
    <citation type="submission" date="2024-07" db="EMBL/GenBank/DDBJ databases">
        <title>Draft Genome Sequence of Ferrimicrobium acidiphilum Strain YE2023, Isolated from a Pulp of Bioleach Reactor.</title>
        <authorList>
            <person name="Elkina Y.A."/>
            <person name="Bulaeva A.G."/>
            <person name="Beletsky A.V."/>
            <person name="Mardanov A.V."/>
        </authorList>
    </citation>
    <scope>NUCLEOTIDE SEQUENCE [LARGE SCALE GENOMIC DNA]</scope>
    <source>
        <strain evidence="9 10">YE2023</strain>
    </source>
</reference>
<dbReference type="PANTHER" id="PTHR43297:SF2">
    <property type="entry name" value="DIPEPTIDE TRANSPORT ATP-BINDING PROTEIN DPPD"/>
    <property type="match status" value="1"/>
</dbReference>
<dbReference type="NCBIfam" id="TIGR01727">
    <property type="entry name" value="oligo_HPY"/>
    <property type="match status" value="2"/>
</dbReference>
<protein>
    <submittedName>
        <fullName evidence="9">Dipeptide ABC transporter ATP-binding protein</fullName>
    </submittedName>
</protein>
<evidence type="ECO:0000313" key="9">
    <source>
        <dbReference type="EMBL" id="MEX6430302.1"/>
    </source>
</evidence>
<dbReference type="PROSITE" id="PS00211">
    <property type="entry name" value="ABC_TRANSPORTER_1"/>
    <property type="match status" value="1"/>
</dbReference>
<dbReference type="Proteomes" id="UP001560267">
    <property type="component" value="Unassembled WGS sequence"/>
</dbReference>
<dbReference type="InterPro" id="IPR050388">
    <property type="entry name" value="ABC_Ni/Peptide_Import"/>
</dbReference>
<comment type="similarity">
    <text evidence="2">Belongs to the ABC transporter superfamily.</text>
</comment>
<keyword evidence="6 9" id="KW-0067">ATP-binding</keyword>
<keyword evidence="10" id="KW-1185">Reference proteome</keyword>
<evidence type="ECO:0000259" key="8">
    <source>
        <dbReference type="PROSITE" id="PS50893"/>
    </source>
</evidence>